<dbReference type="InterPro" id="IPR007219">
    <property type="entry name" value="XnlR_reg_dom"/>
</dbReference>
<keyword evidence="2" id="KW-0479">Metal-binding</keyword>
<keyword evidence="3" id="KW-0539">Nucleus</keyword>
<proteinExistence type="predicted"/>
<feature type="domain" description="Zn(2)-C6 fungal-type" evidence="5">
    <location>
        <begin position="24"/>
        <end position="55"/>
    </location>
</feature>
<dbReference type="PROSITE" id="PS50048">
    <property type="entry name" value="ZN2_CY6_FUNGAL_2"/>
    <property type="match status" value="1"/>
</dbReference>
<comment type="caution">
    <text evidence="6">The sequence shown here is derived from an EMBL/GenBank/DDBJ whole genome shotgun (WGS) entry which is preliminary data.</text>
</comment>
<protein>
    <submittedName>
        <fullName evidence="6">Transcription factor</fullName>
    </submittedName>
</protein>
<dbReference type="InterPro" id="IPR001138">
    <property type="entry name" value="Zn2Cys6_DnaBD"/>
</dbReference>
<sequence>MPSKRPSGPRQQGQPPQRQRRTLSCLPCRIYKLRCDRSVPCRTCSRYGREDRCRQNPPPANVLTRQASHQNTDVPVRPDIRLTPSESPISHQFSDTLVTEAADITGSTPVLPPLNHPQANRLEVANVPESDSHNHGHVPETPSSLAVSSAPSWQTSARETVASAVAMRSQNLPNHTLLDEPAAYWKRYLVDILPSQNQCDMFVAYFFENINWTYQAIHAPSFRAEYAAFWTTPVDDIDLIWLSLLYMILCLGAFFIPSQVAEVGAFEAADLTLLHRRWYSASRQALHYGGHDARPTVTQLQVFLISQTYWYSTKTIESLNSHMAQAVRNAQALGLDEPSPPSMNPLQREMRHRIWWDIVSSDTFQSVCLGRPPLLQAHLSSVPFPSNCRDEDITASHVHVRPLQEPTEMSIHHVRAVIFKILNKLYINNGANLSSYEFVAGIDSEISAVMDTLPWYLREDPTVVSQRLSTRLATLVNWMRHILHNCICVQRIRMYRPFLNPRVGDAWQRCMEASESALSVYKCVRNQDVTRFKRSQKMYIHAYQTFSAAVSLSVFLLVEMPPNVQSIKADIEMVIEDLHFHSSSAGDLRRIPLISDGWNVIRRILALYDIRRNHMQKPRDTGALGSSKEPDDAPTALVPAISSVFGGESSAYRYLERCAIDYIVTGSAENSAGRTGSATNLGTSLGLDGLGDLAPLSQWGDAWWPDIDLILAINTDVM</sequence>
<evidence type="ECO:0000259" key="5">
    <source>
        <dbReference type="PROSITE" id="PS50048"/>
    </source>
</evidence>
<dbReference type="GO" id="GO:0003677">
    <property type="term" value="F:DNA binding"/>
    <property type="evidence" value="ECO:0007669"/>
    <property type="project" value="InterPro"/>
</dbReference>
<organism evidence="6 7">
    <name type="scientific">Pochonia chlamydosporia 170</name>
    <dbReference type="NCBI Taxonomy" id="1380566"/>
    <lineage>
        <taxon>Eukaryota</taxon>
        <taxon>Fungi</taxon>
        <taxon>Dikarya</taxon>
        <taxon>Ascomycota</taxon>
        <taxon>Pezizomycotina</taxon>
        <taxon>Sordariomycetes</taxon>
        <taxon>Hypocreomycetidae</taxon>
        <taxon>Hypocreales</taxon>
        <taxon>Clavicipitaceae</taxon>
        <taxon>Pochonia</taxon>
    </lineage>
</organism>
<dbReference type="InterPro" id="IPR050613">
    <property type="entry name" value="Sec_Metabolite_Reg"/>
</dbReference>
<dbReference type="SMART" id="SM00906">
    <property type="entry name" value="Fungal_trans"/>
    <property type="match status" value="1"/>
</dbReference>
<feature type="compositionally biased region" description="Low complexity" evidence="4">
    <location>
        <begin position="1"/>
        <end position="17"/>
    </location>
</feature>
<dbReference type="SUPFAM" id="SSF57701">
    <property type="entry name" value="Zn2/Cys6 DNA-binding domain"/>
    <property type="match status" value="1"/>
</dbReference>
<dbReference type="Pfam" id="PF04082">
    <property type="entry name" value="Fungal_trans"/>
    <property type="match status" value="1"/>
</dbReference>
<dbReference type="GO" id="GO:0006351">
    <property type="term" value="P:DNA-templated transcription"/>
    <property type="evidence" value="ECO:0007669"/>
    <property type="project" value="InterPro"/>
</dbReference>
<feature type="region of interest" description="Disordered" evidence="4">
    <location>
        <begin position="1"/>
        <end position="21"/>
    </location>
</feature>
<evidence type="ECO:0000313" key="6">
    <source>
        <dbReference type="EMBL" id="OAQ73160.1"/>
    </source>
</evidence>
<dbReference type="STRING" id="1380566.A0A179G6M3"/>
<evidence type="ECO:0000313" key="7">
    <source>
        <dbReference type="Proteomes" id="UP000078397"/>
    </source>
</evidence>
<comment type="subcellular location">
    <subcellularLocation>
        <location evidence="1">Nucleus</location>
    </subcellularLocation>
</comment>
<dbReference type="CDD" id="cd00067">
    <property type="entry name" value="GAL4"/>
    <property type="match status" value="1"/>
</dbReference>
<dbReference type="GO" id="GO:0005634">
    <property type="term" value="C:nucleus"/>
    <property type="evidence" value="ECO:0007669"/>
    <property type="project" value="UniProtKB-SubCell"/>
</dbReference>
<feature type="compositionally biased region" description="Polar residues" evidence="4">
    <location>
        <begin position="63"/>
        <end position="73"/>
    </location>
</feature>
<dbReference type="EMBL" id="LSBJ02000001">
    <property type="protein sequence ID" value="OAQ73160.1"/>
    <property type="molecule type" value="Genomic_DNA"/>
</dbReference>
<evidence type="ECO:0000256" key="2">
    <source>
        <dbReference type="ARBA" id="ARBA00022723"/>
    </source>
</evidence>
<dbReference type="OrthoDB" id="410267at2759"/>
<dbReference type="PANTHER" id="PTHR31001:SF81">
    <property type="entry name" value="ZN(II)2CYS6 TRANSCRIPTION FACTOR"/>
    <property type="match status" value="1"/>
</dbReference>
<name>A0A179G6M3_METCM</name>
<dbReference type="CDD" id="cd12148">
    <property type="entry name" value="fungal_TF_MHR"/>
    <property type="match status" value="1"/>
</dbReference>
<dbReference type="AlphaFoldDB" id="A0A179G6M3"/>
<dbReference type="Gene3D" id="4.10.240.10">
    <property type="entry name" value="Zn(2)-C6 fungal-type DNA-binding domain"/>
    <property type="match status" value="1"/>
</dbReference>
<accession>A0A179G6M3</accession>
<evidence type="ECO:0000256" key="1">
    <source>
        <dbReference type="ARBA" id="ARBA00004123"/>
    </source>
</evidence>
<dbReference type="Proteomes" id="UP000078397">
    <property type="component" value="Unassembled WGS sequence"/>
</dbReference>
<keyword evidence="7" id="KW-1185">Reference proteome</keyword>
<evidence type="ECO:0000256" key="4">
    <source>
        <dbReference type="SAM" id="MobiDB-lite"/>
    </source>
</evidence>
<dbReference type="GO" id="GO:0000981">
    <property type="term" value="F:DNA-binding transcription factor activity, RNA polymerase II-specific"/>
    <property type="evidence" value="ECO:0007669"/>
    <property type="project" value="InterPro"/>
</dbReference>
<dbReference type="InterPro" id="IPR036864">
    <property type="entry name" value="Zn2-C6_fun-type_DNA-bd_sf"/>
</dbReference>
<evidence type="ECO:0000256" key="3">
    <source>
        <dbReference type="ARBA" id="ARBA00023242"/>
    </source>
</evidence>
<gene>
    <name evidence="6" type="ORF">VFPPC_12934</name>
</gene>
<feature type="region of interest" description="Disordered" evidence="4">
    <location>
        <begin position="48"/>
        <end position="76"/>
    </location>
</feature>
<dbReference type="GeneID" id="28854705"/>
<feature type="region of interest" description="Disordered" evidence="4">
    <location>
        <begin position="128"/>
        <end position="147"/>
    </location>
</feature>
<dbReference type="KEGG" id="pchm:VFPPC_12934"/>
<dbReference type="RefSeq" id="XP_018149243.1">
    <property type="nucleotide sequence ID" value="XM_018290711.1"/>
</dbReference>
<dbReference type="PANTHER" id="PTHR31001">
    <property type="entry name" value="UNCHARACTERIZED TRANSCRIPTIONAL REGULATORY PROTEIN"/>
    <property type="match status" value="1"/>
</dbReference>
<dbReference type="PROSITE" id="PS00463">
    <property type="entry name" value="ZN2_CY6_FUNGAL_1"/>
    <property type="match status" value="1"/>
</dbReference>
<reference evidence="6 7" key="1">
    <citation type="journal article" date="2016" name="PLoS Pathog.">
        <title>Biosynthesis of antibiotic leucinostatins in bio-control fungus Purpureocillium lilacinum and their inhibition on phytophthora revealed by genome mining.</title>
        <authorList>
            <person name="Wang G."/>
            <person name="Liu Z."/>
            <person name="Lin R."/>
            <person name="Li E."/>
            <person name="Mao Z."/>
            <person name="Ling J."/>
            <person name="Yang Y."/>
            <person name="Yin W.B."/>
            <person name="Xie B."/>
        </authorList>
    </citation>
    <scope>NUCLEOTIDE SEQUENCE [LARGE SCALE GENOMIC DNA]</scope>
    <source>
        <strain evidence="6">170</strain>
    </source>
</reference>
<dbReference type="GO" id="GO:0008270">
    <property type="term" value="F:zinc ion binding"/>
    <property type="evidence" value="ECO:0007669"/>
    <property type="project" value="InterPro"/>
</dbReference>